<proteinExistence type="inferred from homology"/>
<keyword evidence="4 10" id="KW-0812">Transmembrane</keyword>
<dbReference type="InterPro" id="IPR000531">
    <property type="entry name" value="Beta-barrel_TonB"/>
</dbReference>
<dbReference type="EMBL" id="UGTJ01000001">
    <property type="protein sequence ID" value="SUB79177.1"/>
    <property type="molecule type" value="Genomic_DNA"/>
</dbReference>
<evidence type="ECO:0000256" key="1">
    <source>
        <dbReference type="ARBA" id="ARBA00004571"/>
    </source>
</evidence>
<evidence type="ECO:0000259" key="14">
    <source>
        <dbReference type="Pfam" id="PF07715"/>
    </source>
</evidence>
<dbReference type="Gene3D" id="2.170.130.10">
    <property type="entry name" value="TonB-dependent receptor, plug domain"/>
    <property type="match status" value="1"/>
</dbReference>
<dbReference type="AlphaFoldDB" id="A0AAQ1UH75"/>
<dbReference type="GO" id="GO:0009279">
    <property type="term" value="C:cell outer membrane"/>
    <property type="evidence" value="ECO:0007669"/>
    <property type="project" value="UniProtKB-SubCell"/>
</dbReference>
<dbReference type="InterPro" id="IPR036942">
    <property type="entry name" value="Beta-barrel_TonB_sf"/>
</dbReference>
<name>A0AAQ1UH75_9BACT</name>
<dbReference type="Pfam" id="PF00593">
    <property type="entry name" value="TonB_dep_Rec_b-barrel"/>
    <property type="match status" value="1"/>
</dbReference>
<comment type="subcellular location">
    <subcellularLocation>
        <location evidence="1 10">Cell outer membrane</location>
        <topology evidence="1 10">Multi-pass membrane protein</topology>
    </subcellularLocation>
</comment>
<comment type="caution">
    <text evidence="15">The sequence shown here is derived from an EMBL/GenBank/DDBJ whole genome shotgun (WGS) entry which is preliminary data.</text>
</comment>
<feature type="domain" description="TonB-dependent receptor plug" evidence="14">
    <location>
        <begin position="53"/>
        <end position="135"/>
    </location>
</feature>
<evidence type="ECO:0000259" key="13">
    <source>
        <dbReference type="Pfam" id="PF00593"/>
    </source>
</evidence>
<keyword evidence="7 10" id="KW-0472">Membrane</keyword>
<keyword evidence="6 11" id="KW-0798">TonB box</keyword>
<dbReference type="InterPro" id="IPR039426">
    <property type="entry name" value="TonB-dep_rcpt-like"/>
</dbReference>
<evidence type="ECO:0000256" key="6">
    <source>
        <dbReference type="ARBA" id="ARBA00023077"/>
    </source>
</evidence>
<evidence type="ECO:0000313" key="15">
    <source>
        <dbReference type="EMBL" id="SUB79177.1"/>
    </source>
</evidence>
<dbReference type="Gene3D" id="2.40.170.20">
    <property type="entry name" value="TonB-dependent receptor, beta-barrel domain"/>
    <property type="match status" value="1"/>
</dbReference>
<reference evidence="15 16" key="1">
    <citation type="submission" date="2018-06" db="EMBL/GenBank/DDBJ databases">
        <authorList>
            <consortium name="Pathogen Informatics"/>
            <person name="Doyle S."/>
        </authorList>
    </citation>
    <scope>NUCLEOTIDE SEQUENCE [LARGE SCALE GENOMIC DNA]</scope>
    <source>
        <strain evidence="15 16">NCTC13063</strain>
    </source>
</reference>
<keyword evidence="3 10" id="KW-1134">Transmembrane beta strand</keyword>
<evidence type="ECO:0000256" key="9">
    <source>
        <dbReference type="ARBA" id="ARBA00023237"/>
    </source>
</evidence>
<keyword evidence="2 10" id="KW-0813">Transport</keyword>
<dbReference type="SUPFAM" id="SSF56935">
    <property type="entry name" value="Porins"/>
    <property type="match status" value="1"/>
</dbReference>
<accession>A0AAQ1UH75</accession>
<evidence type="ECO:0000256" key="12">
    <source>
        <dbReference type="SAM" id="SignalP"/>
    </source>
</evidence>
<sequence>MVCIRIHRVAMMLCGCMMSPGLSLSAQEHTDSLRTHRLQGVEVTESRHHKALTSAAPLYVLGRGDLLQMGITDIADALHRLPGVNLRDYGGAGGMKTVGVRGFGARHTGVSYDGVLLSECQSGEIDVSRYSLDHVAVLQLVVGDNDDLFIPARQAASPATLSIETMGETPQDHSPHLTTQLRGGAFGYISPFVRYAQAVTERITLSAVGEYVYAENNYPFTLRNGIYKTREHRANSRMNSGHGEINVVWQPNELNRLWGKLYYYDNDRRLPGIVRYYTNASGETLHDRNCFGQARWLSQNRDGRWALKTNAKYNWAASSYRDDLYPGGVKDADYWQREAYASVALLCQPTDRWGFDYSADYIFNNLSSSLPTATRPYRHTVLQSLSAKYAMGRFTLLARLLHSLYFNKAKDGASAKDMRRLSPSLSLSYRPLPAEQLFVRLSYKNIFRVPTFNESHYFHYGSTDLDAENTDQYNIGVTWQKNFGSRWEAQVTADAYLNHVRDKIVAVPYNMFIWTNINVGKVEGKGVDATWRVGCRLSERQHLSLTGSYSHQHIVNRTNRQSPYYGNQIAYIPRHTGSAALSWENPLVNLTLHGTGVSSRWTNNEHYEGTLIAGYWETGLSAYRHIDLGKGRLQLRGDLKNLFNRQYEIVASYPMPGISWQMTIGYEF</sequence>
<keyword evidence="5 12" id="KW-0732">Signal</keyword>
<dbReference type="GO" id="GO:0044718">
    <property type="term" value="P:siderophore transmembrane transport"/>
    <property type="evidence" value="ECO:0007669"/>
    <property type="project" value="TreeGrafter"/>
</dbReference>
<feature type="signal peptide" evidence="12">
    <location>
        <begin position="1"/>
        <end position="25"/>
    </location>
</feature>
<dbReference type="Proteomes" id="UP000255283">
    <property type="component" value="Unassembled WGS sequence"/>
</dbReference>
<dbReference type="PANTHER" id="PTHR30069:SF29">
    <property type="entry name" value="HEMOGLOBIN AND HEMOGLOBIN-HAPTOGLOBIN-BINDING PROTEIN 1-RELATED"/>
    <property type="match status" value="1"/>
</dbReference>
<organism evidence="15 16">
    <name type="scientific">Segatella buccae</name>
    <dbReference type="NCBI Taxonomy" id="28126"/>
    <lineage>
        <taxon>Bacteria</taxon>
        <taxon>Pseudomonadati</taxon>
        <taxon>Bacteroidota</taxon>
        <taxon>Bacteroidia</taxon>
        <taxon>Bacteroidales</taxon>
        <taxon>Prevotellaceae</taxon>
        <taxon>Segatella</taxon>
    </lineage>
</organism>
<dbReference type="GO" id="GO:0015344">
    <property type="term" value="F:siderophore uptake transmembrane transporter activity"/>
    <property type="evidence" value="ECO:0007669"/>
    <property type="project" value="TreeGrafter"/>
</dbReference>
<feature type="domain" description="TonB-dependent receptor-like beta-barrel" evidence="13">
    <location>
        <begin position="251"/>
        <end position="642"/>
    </location>
</feature>
<keyword evidence="9 10" id="KW-0998">Cell outer membrane</keyword>
<comment type="similarity">
    <text evidence="10 11">Belongs to the TonB-dependent receptor family.</text>
</comment>
<evidence type="ECO:0000256" key="7">
    <source>
        <dbReference type="ARBA" id="ARBA00023136"/>
    </source>
</evidence>
<evidence type="ECO:0000256" key="8">
    <source>
        <dbReference type="ARBA" id="ARBA00023170"/>
    </source>
</evidence>
<dbReference type="Pfam" id="PF07715">
    <property type="entry name" value="Plug"/>
    <property type="match status" value="1"/>
</dbReference>
<dbReference type="PROSITE" id="PS52016">
    <property type="entry name" value="TONB_DEPENDENT_REC_3"/>
    <property type="match status" value="1"/>
</dbReference>
<protein>
    <submittedName>
        <fullName evidence="15">Outer membrane cobalamin translocator</fullName>
    </submittedName>
</protein>
<evidence type="ECO:0000256" key="11">
    <source>
        <dbReference type="RuleBase" id="RU003357"/>
    </source>
</evidence>
<gene>
    <name evidence="15" type="primary">btuB_1</name>
    <name evidence="15" type="ORF">NCTC13063_00434</name>
</gene>
<evidence type="ECO:0000256" key="10">
    <source>
        <dbReference type="PROSITE-ProRule" id="PRU01360"/>
    </source>
</evidence>
<evidence type="ECO:0000256" key="2">
    <source>
        <dbReference type="ARBA" id="ARBA00022448"/>
    </source>
</evidence>
<dbReference type="InterPro" id="IPR012910">
    <property type="entry name" value="Plug_dom"/>
</dbReference>
<evidence type="ECO:0000256" key="5">
    <source>
        <dbReference type="ARBA" id="ARBA00022729"/>
    </source>
</evidence>
<dbReference type="PANTHER" id="PTHR30069">
    <property type="entry name" value="TONB-DEPENDENT OUTER MEMBRANE RECEPTOR"/>
    <property type="match status" value="1"/>
</dbReference>
<feature type="chain" id="PRO_5042903355" evidence="12">
    <location>
        <begin position="26"/>
        <end position="668"/>
    </location>
</feature>
<dbReference type="InterPro" id="IPR037066">
    <property type="entry name" value="Plug_dom_sf"/>
</dbReference>
<evidence type="ECO:0000313" key="16">
    <source>
        <dbReference type="Proteomes" id="UP000255283"/>
    </source>
</evidence>
<evidence type="ECO:0000256" key="4">
    <source>
        <dbReference type="ARBA" id="ARBA00022692"/>
    </source>
</evidence>
<keyword evidence="8" id="KW-0675">Receptor</keyword>
<evidence type="ECO:0000256" key="3">
    <source>
        <dbReference type="ARBA" id="ARBA00022452"/>
    </source>
</evidence>